<dbReference type="EMBL" id="ACHG01000199">
    <property type="protein sequence ID" value="EEI64830.1"/>
    <property type="molecule type" value="Genomic_DNA"/>
</dbReference>
<gene>
    <name evidence="2" type="ORF">HMPREF0534_1845</name>
</gene>
<organism evidence="2 3">
    <name type="scientific">Limosilactobacillus reuteri CF48-3A</name>
    <dbReference type="NCBI Taxonomy" id="525341"/>
    <lineage>
        <taxon>Bacteria</taxon>
        <taxon>Bacillati</taxon>
        <taxon>Bacillota</taxon>
        <taxon>Bacilli</taxon>
        <taxon>Lactobacillales</taxon>
        <taxon>Lactobacillaceae</taxon>
        <taxon>Limosilactobacillus</taxon>
    </lineage>
</organism>
<dbReference type="PANTHER" id="PTHR42760:SF122">
    <property type="entry name" value="NAD(P)-BINDING PROTEIN"/>
    <property type="match status" value="1"/>
</dbReference>
<evidence type="ECO:0008006" key="4">
    <source>
        <dbReference type="Google" id="ProtNLM"/>
    </source>
</evidence>
<dbReference type="PANTHER" id="PTHR42760">
    <property type="entry name" value="SHORT-CHAIN DEHYDROGENASES/REDUCTASES FAMILY MEMBER"/>
    <property type="match status" value="1"/>
</dbReference>
<dbReference type="GO" id="GO:0016616">
    <property type="term" value="F:oxidoreductase activity, acting on the CH-OH group of donors, NAD or NADP as acceptor"/>
    <property type="evidence" value="ECO:0007669"/>
    <property type="project" value="TreeGrafter"/>
</dbReference>
<dbReference type="Proteomes" id="UP000003419">
    <property type="component" value="Unassembled WGS sequence"/>
</dbReference>
<proteinExistence type="inferred from homology"/>
<dbReference type="PRINTS" id="PR00080">
    <property type="entry name" value="SDRFAMILY"/>
</dbReference>
<dbReference type="Gene3D" id="3.40.50.720">
    <property type="entry name" value="NAD(P)-binding Rossmann-like Domain"/>
    <property type="match status" value="1"/>
</dbReference>
<dbReference type="PROSITE" id="PS00061">
    <property type="entry name" value="ADH_SHORT"/>
    <property type="match status" value="1"/>
</dbReference>
<accession>A0A8D9S0L9</accession>
<dbReference type="InterPro" id="IPR020904">
    <property type="entry name" value="Sc_DH/Rdtase_CS"/>
</dbReference>
<dbReference type="InterPro" id="IPR002347">
    <property type="entry name" value="SDR_fam"/>
</dbReference>
<name>A0A8D9S0L9_LIMRT</name>
<evidence type="ECO:0000313" key="3">
    <source>
        <dbReference type="Proteomes" id="UP000003419"/>
    </source>
</evidence>
<dbReference type="InterPro" id="IPR036291">
    <property type="entry name" value="NAD(P)-bd_dom_sf"/>
</dbReference>
<dbReference type="AlphaFoldDB" id="A0A8D9S0L9"/>
<comment type="similarity">
    <text evidence="1">Belongs to the short-chain dehydrogenases/reductases (SDR) family.</text>
</comment>
<dbReference type="RefSeq" id="WP_003669764.1">
    <property type="nucleotide sequence ID" value="NZ_GG693664.1"/>
</dbReference>
<evidence type="ECO:0000313" key="2">
    <source>
        <dbReference type="EMBL" id="EEI64830.1"/>
    </source>
</evidence>
<dbReference type="GO" id="GO:0048038">
    <property type="term" value="F:quinone binding"/>
    <property type="evidence" value="ECO:0007669"/>
    <property type="project" value="TreeGrafter"/>
</dbReference>
<comment type="caution">
    <text evidence="2">The sequence shown here is derived from an EMBL/GenBank/DDBJ whole genome shotgun (WGS) entry which is preliminary data.</text>
</comment>
<dbReference type="GO" id="GO:0006633">
    <property type="term" value="P:fatty acid biosynthetic process"/>
    <property type="evidence" value="ECO:0007669"/>
    <property type="project" value="TreeGrafter"/>
</dbReference>
<dbReference type="SUPFAM" id="SSF51735">
    <property type="entry name" value="NAD(P)-binding Rossmann-fold domains"/>
    <property type="match status" value="1"/>
</dbReference>
<evidence type="ECO:0000256" key="1">
    <source>
        <dbReference type="ARBA" id="ARBA00006484"/>
    </source>
</evidence>
<protein>
    <recommendedName>
        <fullName evidence="4">Short-chain dehydrogenase</fullName>
    </recommendedName>
</protein>
<dbReference type="CDD" id="cd05233">
    <property type="entry name" value="SDR_c"/>
    <property type="match status" value="1"/>
</dbReference>
<dbReference type="PRINTS" id="PR00081">
    <property type="entry name" value="GDHRDH"/>
</dbReference>
<reference evidence="2 3" key="1">
    <citation type="submission" date="2009-01" db="EMBL/GenBank/DDBJ databases">
        <authorList>
            <person name="Qin X."/>
            <person name="Bachman B."/>
            <person name="Battles P."/>
            <person name="Bell A."/>
            <person name="Bess C."/>
            <person name="Bickham C."/>
            <person name="Chaboub L."/>
            <person name="Chen D."/>
            <person name="Coyle M."/>
            <person name="Deiros D.R."/>
            <person name="Dinh H."/>
            <person name="Forbes L."/>
            <person name="Fowler G."/>
            <person name="Francisco L."/>
            <person name="Fu Q."/>
            <person name="Gubbala S."/>
            <person name="Hale W."/>
            <person name="Han Y."/>
            <person name="Hemphill L."/>
            <person name="Highlander S.K."/>
            <person name="Hirani K."/>
            <person name="Hogues M."/>
            <person name="Jackson L."/>
            <person name="Jakkamsetti A."/>
            <person name="Javaid M."/>
            <person name="Jiang H."/>
            <person name="Korchina V."/>
            <person name="Kovar C."/>
            <person name="Lara F."/>
            <person name="Lee S."/>
            <person name="Mata R."/>
            <person name="Mathew T."/>
            <person name="Moen C."/>
            <person name="Morales K."/>
            <person name="Munidasa M."/>
            <person name="Nazareth L."/>
            <person name="Ngo R."/>
            <person name="Nguyen L."/>
            <person name="Okwuonu G."/>
            <person name="Ongeri F."/>
            <person name="Patil S."/>
            <person name="Petrosino J."/>
            <person name="Pham C."/>
            <person name="Pham P."/>
            <person name="Pu L.-L."/>
            <person name="Puazo M."/>
            <person name="Raj R."/>
            <person name="Reid J."/>
            <person name="Rouhana J."/>
            <person name="Saada N."/>
            <person name="Shang Y."/>
            <person name="Simmons D."/>
            <person name="Thornton R."/>
            <person name="Warren J."/>
            <person name="Weissenberger G."/>
            <person name="Zhang J."/>
            <person name="Zhang L."/>
            <person name="Zhou C."/>
            <person name="Zhu D."/>
            <person name="Muzny D."/>
            <person name="Worley K."/>
            <person name="Gibbs R."/>
        </authorList>
    </citation>
    <scope>NUCLEOTIDE SEQUENCE [LARGE SCALE GENOMIC DNA]</scope>
    <source>
        <strain evidence="2 3">CF48-3A</strain>
    </source>
</reference>
<feature type="non-terminal residue" evidence="2">
    <location>
        <position position="1"/>
    </location>
</feature>
<sequence>GGQLQDLTEKGWDKTMAVDVKSIYLMTKAFISGMIKRRAGSIINIASVAGLLGDYSMPAYNAAKGAVVNLVRSMALDYGPYGIRVNNINPGATNTPMFKGNPETVKQSYRDASPLKRIAEPEEIVNVAYFLVSEEASAITGQNIGASMGYGIWSGQPKQ</sequence>
<dbReference type="Pfam" id="PF13561">
    <property type="entry name" value="adh_short_C2"/>
    <property type="match status" value="1"/>
</dbReference>